<keyword evidence="5 11" id="KW-0812">Transmembrane</keyword>
<evidence type="ECO:0000256" key="10">
    <source>
        <dbReference type="ARBA" id="ARBA00023170"/>
    </source>
</evidence>
<evidence type="ECO:0000256" key="5">
    <source>
        <dbReference type="ARBA" id="ARBA00022692"/>
    </source>
</evidence>
<keyword evidence="13" id="KW-1185">Reference proteome</keyword>
<dbReference type="PANTHER" id="PTHR14076:SF7">
    <property type="entry name" value="RECEPTOR ACTIVITY-MODIFYING PROTEIN 1-LIKE"/>
    <property type="match status" value="1"/>
</dbReference>
<dbReference type="GO" id="GO:0007186">
    <property type="term" value="P:G protein-coupled receptor signaling pathway"/>
    <property type="evidence" value="ECO:0007669"/>
    <property type="project" value="TreeGrafter"/>
</dbReference>
<protein>
    <recommendedName>
        <fullName evidence="14">Receptor activity-modifying protein 1</fullName>
    </recommendedName>
</protein>
<dbReference type="GO" id="GO:0006886">
    <property type="term" value="P:intracellular protein transport"/>
    <property type="evidence" value="ECO:0007669"/>
    <property type="project" value="InterPro"/>
</dbReference>
<dbReference type="GO" id="GO:0008277">
    <property type="term" value="P:regulation of G protein-coupled receptor signaling pathway"/>
    <property type="evidence" value="ECO:0007669"/>
    <property type="project" value="InterPro"/>
</dbReference>
<dbReference type="AlphaFoldDB" id="A0A5N5PCI6"/>
<keyword evidence="9" id="KW-1015">Disulfide bond</keyword>
<evidence type="ECO:0000313" key="13">
    <source>
        <dbReference type="Proteomes" id="UP000327468"/>
    </source>
</evidence>
<evidence type="ECO:0000313" key="12">
    <source>
        <dbReference type="EMBL" id="KAB5577289.1"/>
    </source>
</evidence>
<sequence>MGKVQQLRVVRIHPKSSLACGDIEHIMTSLISTTLIMCLAFIVAELDGSDALLCDRAMFDYGVHNYCIPKYEKLMAEINYQDECPWPNTQRYYYNLTICVERVVNITVCTDPSLKNKIFLDLHRTYFFHCPFLKDPDVPALLLFMLPCIIVTLLFPFFCSYITSKDKMLHTIIEPQVFL</sequence>
<evidence type="ECO:0000256" key="8">
    <source>
        <dbReference type="ARBA" id="ARBA00023136"/>
    </source>
</evidence>
<keyword evidence="3" id="KW-0813">Transport</keyword>
<reference evidence="12 13" key="1">
    <citation type="submission" date="2019-06" db="EMBL/GenBank/DDBJ databases">
        <title>A chromosome-scale genome assembly of the striped catfish, Pangasianodon hypophthalmus.</title>
        <authorList>
            <person name="Wen M."/>
            <person name="Zahm M."/>
            <person name="Roques C."/>
            <person name="Cabau C."/>
            <person name="Klopp C."/>
            <person name="Donnadieu C."/>
            <person name="Jouanno E."/>
            <person name="Avarre J.-C."/>
            <person name="Campet M."/>
            <person name="Ha T.T.T."/>
            <person name="Dugue R."/>
            <person name="Lampietro C."/>
            <person name="Louis A."/>
            <person name="Herpin A."/>
            <person name="Echchiki A."/>
            <person name="Berthelot C."/>
            <person name="Parey E."/>
            <person name="Roest-Crollius H."/>
            <person name="Braasch I."/>
            <person name="Postlethwait J."/>
            <person name="Bobe J."/>
            <person name="Montfort J."/>
            <person name="Bouchez O."/>
            <person name="Begum T."/>
            <person name="Schartl M."/>
            <person name="Guiguen Y."/>
        </authorList>
    </citation>
    <scope>NUCLEOTIDE SEQUENCE [LARGE SCALE GENOMIC DNA]</scope>
    <source>
        <strain evidence="12 13">Indonesia</strain>
        <tissue evidence="12">Blood</tissue>
    </source>
</reference>
<dbReference type="InterPro" id="IPR038126">
    <property type="entry name" value="RAMP_sf"/>
</dbReference>
<comment type="subcellular location">
    <subcellularLocation>
        <location evidence="1">Cell membrane</location>
        <topology evidence="1">Single-pass type I membrane protein</topology>
    </subcellularLocation>
</comment>
<dbReference type="Proteomes" id="UP000327468">
    <property type="component" value="Chromosome 5"/>
</dbReference>
<keyword evidence="8 11" id="KW-0472">Membrane</keyword>
<evidence type="ECO:0000256" key="2">
    <source>
        <dbReference type="ARBA" id="ARBA00007087"/>
    </source>
</evidence>
<evidence type="ECO:0000256" key="9">
    <source>
        <dbReference type="ARBA" id="ARBA00023157"/>
    </source>
</evidence>
<dbReference type="GO" id="GO:0043235">
    <property type="term" value="C:receptor complex"/>
    <property type="evidence" value="ECO:0007669"/>
    <property type="project" value="TreeGrafter"/>
</dbReference>
<organism evidence="12 13">
    <name type="scientific">Pangasianodon hypophthalmus</name>
    <name type="common">Striped catfish</name>
    <name type="synonym">Helicophagus hypophthalmus</name>
    <dbReference type="NCBI Taxonomy" id="310915"/>
    <lineage>
        <taxon>Eukaryota</taxon>
        <taxon>Metazoa</taxon>
        <taxon>Chordata</taxon>
        <taxon>Craniata</taxon>
        <taxon>Vertebrata</taxon>
        <taxon>Euteleostomi</taxon>
        <taxon>Actinopterygii</taxon>
        <taxon>Neopterygii</taxon>
        <taxon>Teleostei</taxon>
        <taxon>Ostariophysi</taxon>
        <taxon>Siluriformes</taxon>
        <taxon>Pangasiidae</taxon>
        <taxon>Pangasianodon</taxon>
    </lineage>
</organism>
<dbReference type="GO" id="GO:0031623">
    <property type="term" value="P:receptor internalization"/>
    <property type="evidence" value="ECO:0007669"/>
    <property type="project" value="TreeGrafter"/>
</dbReference>
<dbReference type="EMBL" id="VFJC01000006">
    <property type="protein sequence ID" value="KAB5577289.1"/>
    <property type="molecule type" value="Genomic_DNA"/>
</dbReference>
<dbReference type="GO" id="GO:0009986">
    <property type="term" value="C:cell surface"/>
    <property type="evidence" value="ECO:0007669"/>
    <property type="project" value="TreeGrafter"/>
</dbReference>
<dbReference type="Gene3D" id="1.10.150.510">
    <property type="entry name" value="Receptor activity modifying family"/>
    <property type="match status" value="1"/>
</dbReference>
<comment type="similarity">
    <text evidence="2">Belongs to the RAMP family.</text>
</comment>
<dbReference type="GO" id="GO:0072659">
    <property type="term" value="P:protein localization to plasma membrane"/>
    <property type="evidence" value="ECO:0007669"/>
    <property type="project" value="TreeGrafter"/>
</dbReference>
<feature type="transmembrane region" description="Helical" evidence="11">
    <location>
        <begin position="21"/>
        <end position="43"/>
    </location>
</feature>
<evidence type="ECO:0000256" key="11">
    <source>
        <dbReference type="SAM" id="Phobius"/>
    </source>
</evidence>
<evidence type="ECO:0000256" key="4">
    <source>
        <dbReference type="ARBA" id="ARBA00022475"/>
    </source>
</evidence>
<dbReference type="PANTHER" id="PTHR14076">
    <property type="entry name" value="RECEPTOR ACTIVITY MODIFYING PROTEIN RAMP"/>
    <property type="match status" value="1"/>
</dbReference>
<evidence type="ECO:0000256" key="1">
    <source>
        <dbReference type="ARBA" id="ARBA00004251"/>
    </source>
</evidence>
<proteinExistence type="inferred from homology"/>
<evidence type="ECO:0000256" key="7">
    <source>
        <dbReference type="ARBA" id="ARBA00022989"/>
    </source>
</evidence>
<gene>
    <name evidence="12" type="ORF">PHYPO_G00208180</name>
</gene>
<dbReference type="GO" id="GO:0005886">
    <property type="term" value="C:plasma membrane"/>
    <property type="evidence" value="ECO:0007669"/>
    <property type="project" value="UniProtKB-SubCell"/>
</dbReference>
<keyword evidence="10" id="KW-0675">Receptor</keyword>
<evidence type="ECO:0000256" key="3">
    <source>
        <dbReference type="ARBA" id="ARBA00022448"/>
    </source>
</evidence>
<keyword evidence="6" id="KW-0732">Signal</keyword>
<dbReference type="Pfam" id="PF04901">
    <property type="entry name" value="RAMP"/>
    <property type="match status" value="1"/>
</dbReference>
<evidence type="ECO:0000256" key="6">
    <source>
        <dbReference type="ARBA" id="ARBA00022729"/>
    </source>
</evidence>
<dbReference type="GO" id="GO:0006816">
    <property type="term" value="P:calcium ion transport"/>
    <property type="evidence" value="ECO:0007669"/>
    <property type="project" value="TreeGrafter"/>
</dbReference>
<comment type="caution">
    <text evidence="12">The sequence shown here is derived from an EMBL/GenBank/DDBJ whole genome shotgun (WGS) entry which is preliminary data.</text>
</comment>
<accession>A0A5N5PCI6</accession>
<dbReference type="GO" id="GO:0032870">
    <property type="term" value="P:cellular response to hormone stimulus"/>
    <property type="evidence" value="ECO:0007669"/>
    <property type="project" value="TreeGrafter"/>
</dbReference>
<evidence type="ECO:0008006" key="14">
    <source>
        <dbReference type="Google" id="ProtNLM"/>
    </source>
</evidence>
<keyword evidence="7 11" id="KW-1133">Transmembrane helix</keyword>
<name>A0A5N5PCI6_PANHP</name>
<feature type="transmembrane region" description="Helical" evidence="11">
    <location>
        <begin position="141"/>
        <end position="162"/>
    </location>
</feature>
<dbReference type="GO" id="GO:0015026">
    <property type="term" value="F:coreceptor activity"/>
    <property type="evidence" value="ECO:0007669"/>
    <property type="project" value="InterPro"/>
</dbReference>
<dbReference type="InterPro" id="IPR006985">
    <property type="entry name" value="RAMP"/>
</dbReference>
<keyword evidence="4" id="KW-1003">Cell membrane</keyword>